<sequence>MSNNTILQISQEEYLACIGLLRLPIPLGLGEDPSAGYTEELLNIVLMVAMGSLSAHNIVDQQAEVMVIHPEYSDLLSIPSLADSCLLVNGIDHEKNTTGYYYFHNQQIVFHSSPKDRVHRLEYQSSLTQVINHCVNVLSPTSTHNHATQFRIHANDLSSVLEAISVGQTQTAVSILRRSGMAHDSLAFFLDSLGLNPQRYAFVRFKGLQSPEPNVKSFVVFQGLGETWCAEQLLNNGDDSMMAVSTVTSDDLYTRLLQLVESM</sequence>
<dbReference type="EMBL" id="BAABRU010000039">
    <property type="protein sequence ID" value="GAA5531255.1"/>
    <property type="molecule type" value="Genomic_DNA"/>
</dbReference>
<evidence type="ECO:0000313" key="1">
    <source>
        <dbReference type="EMBL" id="GAA5531255.1"/>
    </source>
</evidence>
<evidence type="ECO:0000313" key="2">
    <source>
        <dbReference type="Proteomes" id="UP001428290"/>
    </source>
</evidence>
<name>A0ABP9X793_9CHLR</name>
<proteinExistence type="predicted"/>
<dbReference type="Proteomes" id="UP001428290">
    <property type="component" value="Unassembled WGS sequence"/>
</dbReference>
<gene>
    <name evidence="1" type="ORF">Hgul01_05080</name>
</gene>
<protein>
    <submittedName>
        <fullName evidence="1">Uncharacterized protein</fullName>
    </submittedName>
</protein>
<organism evidence="1 2">
    <name type="scientific">Herpetosiphon gulosus</name>
    <dbReference type="NCBI Taxonomy" id="1973496"/>
    <lineage>
        <taxon>Bacteria</taxon>
        <taxon>Bacillati</taxon>
        <taxon>Chloroflexota</taxon>
        <taxon>Chloroflexia</taxon>
        <taxon>Herpetosiphonales</taxon>
        <taxon>Herpetosiphonaceae</taxon>
        <taxon>Herpetosiphon</taxon>
    </lineage>
</organism>
<comment type="caution">
    <text evidence="1">The sequence shown here is derived from an EMBL/GenBank/DDBJ whole genome shotgun (WGS) entry which is preliminary data.</text>
</comment>
<keyword evidence="2" id="KW-1185">Reference proteome</keyword>
<accession>A0ABP9X793</accession>
<reference evidence="1 2" key="1">
    <citation type="submission" date="2024-02" db="EMBL/GenBank/DDBJ databases">
        <title>Herpetosiphon gulosus NBRC 112829.</title>
        <authorList>
            <person name="Ichikawa N."/>
            <person name="Katano-Makiyama Y."/>
            <person name="Hidaka K."/>
        </authorList>
    </citation>
    <scope>NUCLEOTIDE SEQUENCE [LARGE SCALE GENOMIC DNA]</scope>
    <source>
        <strain evidence="1 2">NBRC 112829</strain>
    </source>
</reference>
<dbReference type="RefSeq" id="WP_345724826.1">
    <property type="nucleotide sequence ID" value="NZ_BAABRU010000039.1"/>
</dbReference>